<evidence type="ECO:0000313" key="2">
    <source>
        <dbReference type="Proteomes" id="UP000250321"/>
    </source>
</evidence>
<evidence type="ECO:0000313" key="1">
    <source>
        <dbReference type="EMBL" id="PQP93907.1"/>
    </source>
</evidence>
<sequence>MRLPSVCIWREAPKSSNGGTYLEKFWQRRHMGVFIVAWLEQHVGCVVTEKGILHASQALFRPRDEGLPPIRIDFLVDLLIAQNASRSVTKW</sequence>
<gene>
    <name evidence="1" type="ORF">Pyn_07304</name>
</gene>
<organism evidence="1 2">
    <name type="scientific">Prunus yedoensis var. nudiflora</name>
    <dbReference type="NCBI Taxonomy" id="2094558"/>
    <lineage>
        <taxon>Eukaryota</taxon>
        <taxon>Viridiplantae</taxon>
        <taxon>Streptophyta</taxon>
        <taxon>Embryophyta</taxon>
        <taxon>Tracheophyta</taxon>
        <taxon>Spermatophyta</taxon>
        <taxon>Magnoliopsida</taxon>
        <taxon>eudicotyledons</taxon>
        <taxon>Gunneridae</taxon>
        <taxon>Pentapetalae</taxon>
        <taxon>rosids</taxon>
        <taxon>fabids</taxon>
        <taxon>Rosales</taxon>
        <taxon>Rosaceae</taxon>
        <taxon>Amygdaloideae</taxon>
        <taxon>Amygdaleae</taxon>
        <taxon>Prunus</taxon>
    </lineage>
</organism>
<dbReference type="OrthoDB" id="10434659at2759"/>
<dbReference type="EMBL" id="PJQY01002417">
    <property type="protein sequence ID" value="PQP93907.1"/>
    <property type="molecule type" value="Genomic_DNA"/>
</dbReference>
<reference evidence="1 2" key="1">
    <citation type="submission" date="2018-02" db="EMBL/GenBank/DDBJ databases">
        <title>Draft genome of wild Prunus yedoensis var. nudiflora.</title>
        <authorList>
            <person name="Baek S."/>
            <person name="Kim J.-H."/>
            <person name="Choi K."/>
            <person name="Kim G.-B."/>
            <person name="Cho A."/>
            <person name="Jang H."/>
            <person name="Shin C.-H."/>
            <person name="Yu H.-J."/>
            <person name="Mun J.-H."/>
        </authorList>
    </citation>
    <scope>NUCLEOTIDE SEQUENCE [LARGE SCALE GENOMIC DNA]</scope>
    <source>
        <strain evidence="2">cv. Jeju island</strain>
        <tissue evidence="1">Leaf</tissue>
    </source>
</reference>
<accession>A0A314XS13</accession>
<protein>
    <submittedName>
        <fullName evidence="1">Uncharacterized protein</fullName>
    </submittedName>
</protein>
<name>A0A314XS13_PRUYE</name>
<dbReference type="AlphaFoldDB" id="A0A314XS13"/>
<comment type="caution">
    <text evidence="1">The sequence shown here is derived from an EMBL/GenBank/DDBJ whole genome shotgun (WGS) entry which is preliminary data.</text>
</comment>
<proteinExistence type="predicted"/>
<keyword evidence="2" id="KW-1185">Reference proteome</keyword>
<dbReference type="Proteomes" id="UP000250321">
    <property type="component" value="Unassembled WGS sequence"/>
</dbReference>